<evidence type="ECO:0000313" key="2">
    <source>
        <dbReference type="EMBL" id="ETO11651.1"/>
    </source>
</evidence>
<name>X6MD96_RETFI</name>
<dbReference type="AlphaFoldDB" id="X6MD96"/>
<keyword evidence="1" id="KW-1133">Transmembrane helix</keyword>
<comment type="caution">
    <text evidence="2">The sequence shown here is derived from an EMBL/GenBank/DDBJ whole genome shotgun (WGS) entry which is preliminary data.</text>
</comment>
<feature type="transmembrane region" description="Helical" evidence="1">
    <location>
        <begin position="20"/>
        <end position="38"/>
    </location>
</feature>
<keyword evidence="1" id="KW-0812">Transmembrane</keyword>
<organism evidence="2 3">
    <name type="scientific">Reticulomyxa filosa</name>
    <dbReference type="NCBI Taxonomy" id="46433"/>
    <lineage>
        <taxon>Eukaryota</taxon>
        <taxon>Sar</taxon>
        <taxon>Rhizaria</taxon>
        <taxon>Retaria</taxon>
        <taxon>Foraminifera</taxon>
        <taxon>Monothalamids</taxon>
        <taxon>Reticulomyxidae</taxon>
        <taxon>Reticulomyxa</taxon>
    </lineage>
</organism>
<feature type="non-terminal residue" evidence="2">
    <location>
        <position position="127"/>
    </location>
</feature>
<evidence type="ECO:0000256" key="1">
    <source>
        <dbReference type="SAM" id="Phobius"/>
    </source>
</evidence>
<keyword evidence="1" id="KW-0472">Membrane</keyword>
<keyword evidence="3" id="KW-1185">Reference proteome</keyword>
<dbReference type="Proteomes" id="UP000023152">
    <property type="component" value="Unassembled WGS sequence"/>
</dbReference>
<evidence type="ECO:0000313" key="3">
    <source>
        <dbReference type="Proteomes" id="UP000023152"/>
    </source>
</evidence>
<dbReference type="EMBL" id="ASPP01022207">
    <property type="protein sequence ID" value="ETO11651.1"/>
    <property type="molecule type" value="Genomic_DNA"/>
</dbReference>
<accession>X6MD96</accession>
<proteinExistence type="predicted"/>
<reference evidence="2 3" key="1">
    <citation type="journal article" date="2013" name="Curr. Biol.">
        <title>The Genome of the Foraminiferan Reticulomyxa filosa.</title>
        <authorList>
            <person name="Glockner G."/>
            <person name="Hulsmann N."/>
            <person name="Schleicher M."/>
            <person name="Noegel A.A."/>
            <person name="Eichinger L."/>
            <person name="Gallinger C."/>
            <person name="Pawlowski J."/>
            <person name="Sierra R."/>
            <person name="Euteneuer U."/>
            <person name="Pillet L."/>
            <person name="Moustafa A."/>
            <person name="Platzer M."/>
            <person name="Groth M."/>
            <person name="Szafranski K."/>
            <person name="Schliwa M."/>
        </authorList>
    </citation>
    <scope>NUCLEOTIDE SEQUENCE [LARGE SCALE GENOMIC DNA]</scope>
</reference>
<gene>
    <name evidence="2" type="ORF">RFI_25724</name>
</gene>
<sequence>MFACVVALEVLSQMDQQTKNVYLFVYLYIFIIVGCNKYEILFDYEHRRIVLLNINQGNETQKCKVESLQIGNSKKSVIEFDVDIQWNNDIYDIETTEIKWCHLILNKSWYFRMLTNSLRECLSNYCF</sequence>
<protein>
    <submittedName>
        <fullName evidence="2">Uncharacterized protein</fullName>
    </submittedName>
</protein>